<name>A0A0E0R524_ORYRU</name>
<protein>
    <recommendedName>
        <fullName evidence="5">Bowman-Birk serine protease inhibitors family domain-containing protein</fullName>
    </recommendedName>
</protein>
<proteinExistence type="predicted"/>
<feature type="region of interest" description="Disordered" evidence="1">
    <location>
        <begin position="151"/>
        <end position="174"/>
    </location>
</feature>
<dbReference type="OMA" id="SVTAHHM"/>
<evidence type="ECO:0000313" key="4">
    <source>
        <dbReference type="Proteomes" id="UP000008022"/>
    </source>
</evidence>
<dbReference type="EnsemblPlants" id="ORUFI11G05110.1">
    <property type="protein sequence ID" value="ORUFI11G05110.1"/>
    <property type="gene ID" value="ORUFI11G05110"/>
</dbReference>
<dbReference type="HOGENOM" id="CLU_131776_0_0_1"/>
<evidence type="ECO:0008006" key="5">
    <source>
        <dbReference type="Google" id="ProtNLM"/>
    </source>
</evidence>
<dbReference type="Gramene" id="ORUFI11G05110.1">
    <property type="protein sequence ID" value="ORUFI11G05110.1"/>
    <property type="gene ID" value="ORUFI11G05110"/>
</dbReference>
<feature type="signal peptide" evidence="2">
    <location>
        <begin position="1"/>
        <end position="28"/>
    </location>
</feature>
<evidence type="ECO:0000256" key="1">
    <source>
        <dbReference type="SAM" id="MobiDB-lite"/>
    </source>
</evidence>
<sequence length="174" mass="18358">MSPPSARKILAVVASSVTMALLAMAATGQPLPGRCDDLGLPGPCTADECQLECRGMGGDSTRASCNSAGKCCCPARNALVCEHYDHCRDRIDGCRQKCEDDWALSPAGAYCKDGSGNVRDSCCCRPNATVAVVNGDVDHRPLVQILSSVTAHHMPGQRGPQQTSKPPVMVEMLK</sequence>
<keyword evidence="4" id="KW-1185">Reference proteome</keyword>
<feature type="chain" id="PRO_5002372163" description="Bowman-Birk serine protease inhibitors family domain-containing protein" evidence="2">
    <location>
        <begin position="29"/>
        <end position="174"/>
    </location>
</feature>
<dbReference type="Proteomes" id="UP000008022">
    <property type="component" value="Unassembled WGS sequence"/>
</dbReference>
<evidence type="ECO:0000313" key="3">
    <source>
        <dbReference type="EnsemblPlants" id="ORUFI11G05110.1"/>
    </source>
</evidence>
<accession>A0A0E0R524</accession>
<evidence type="ECO:0000256" key="2">
    <source>
        <dbReference type="SAM" id="SignalP"/>
    </source>
</evidence>
<keyword evidence="2" id="KW-0732">Signal</keyword>
<dbReference type="AlphaFoldDB" id="A0A0E0R524"/>
<reference evidence="3" key="2">
    <citation type="submission" date="2015-06" db="UniProtKB">
        <authorList>
            <consortium name="EnsemblPlants"/>
        </authorList>
    </citation>
    <scope>IDENTIFICATION</scope>
</reference>
<organism evidence="3 4">
    <name type="scientific">Oryza rufipogon</name>
    <name type="common">Brownbeard rice</name>
    <name type="synonym">Asian wild rice</name>
    <dbReference type="NCBI Taxonomy" id="4529"/>
    <lineage>
        <taxon>Eukaryota</taxon>
        <taxon>Viridiplantae</taxon>
        <taxon>Streptophyta</taxon>
        <taxon>Embryophyta</taxon>
        <taxon>Tracheophyta</taxon>
        <taxon>Spermatophyta</taxon>
        <taxon>Magnoliopsida</taxon>
        <taxon>Liliopsida</taxon>
        <taxon>Poales</taxon>
        <taxon>Poaceae</taxon>
        <taxon>BOP clade</taxon>
        <taxon>Oryzoideae</taxon>
        <taxon>Oryzeae</taxon>
        <taxon>Oryzinae</taxon>
        <taxon>Oryza</taxon>
    </lineage>
</organism>
<reference evidence="4" key="1">
    <citation type="submission" date="2013-06" db="EMBL/GenBank/DDBJ databases">
        <authorList>
            <person name="Zhao Q."/>
        </authorList>
    </citation>
    <scope>NUCLEOTIDE SEQUENCE</scope>
    <source>
        <strain evidence="4">cv. W1943</strain>
    </source>
</reference>